<proteinExistence type="predicted"/>
<organism evidence="1 2">
    <name type="scientific">Streptomyces massasporeus</name>
    <dbReference type="NCBI Taxonomy" id="67324"/>
    <lineage>
        <taxon>Bacteria</taxon>
        <taxon>Bacillati</taxon>
        <taxon>Actinomycetota</taxon>
        <taxon>Actinomycetes</taxon>
        <taxon>Kitasatosporales</taxon>
        <taxon>Streptomycetaceae</taxon>
        <taxon>Streptomyces</taxon>
    </lineage>
</organism>
<dbReference type="Proteomes" id="UP001601288">
    <property type="component" value="Unassembled WGS sequence"/>
</dbReference>
<keyword evidence="2" id="KW-1185">Reference proteome</keyword>
<dbReference type="RefSeq" id="WP_358290574.1">
    <property type="nucleotide sequence ID" value="NZ_JBEYGJ010000044.1"/>
</dbReference>
<reference evidence="1 2" key="1">
    <citation type="submission" date="2024-10" db="EMBL/GenBank/DDBJ databases">
        <title>The Natural Products Discovery Center: Release of the First 8490 Sequenced Strains for Exploring Actinobacteria Biosynthetic Diversity.</title>
        <authorList>
            <person name="Kalkreuter E."/>
            <person name="Kautsar S.A."/>
            <person name="Yang D."/>
            <person name="Bader C.D."/>
            <person name="Teijaro C.N."/>
            <person name="Fluegel L."/>
            <person name="Davis C.M."/>
            <person name="Simpson J.R."/>
            <person name="Lauterbach L."/>
            <person name="Steele A.D."/>
            <person name="Gui C."/>
            <person name="Meng S."/>
            <person name="Li G."/>
            <person name="Viehrig K."/>
            <person name="Ye F."/>
            <person name="Su P."/>
            <person name="Kiefer A.F."/>
            <person name="Nichols A."/>
            <person name="Cepeda A.J."/>
            <person name="Yan W."/>
            <person name="Fan B."/>
            <person name="Jiang Y."/>
            <person name="Adhikari A."/>
            <person name="Zheng C.-J."/>
            <person name="Schuster L."/>
            <person name="Cowan T.M."/>
            <person name="Smanski M.J."/>
            <person name="Chevrette M.G."/>
            <person name="De Carvalho L.P.S."/>
            <person name="Shen B."/>
        </authorList>
    </citation>
    <scope>NUCLEOTIDE SEQUENCE [LARGE SCALE GENOMIC DNA]</scope>
    <source>
        <strain evidence="1 2">NPDC007066</strain>
    </source>
</reference>
<evidence type="ECO:0000313" key="2">
    <source>
        <dbReference type="Proteomes" id="UP001601288"/>
    </source>
</evidence>
<accession>A0ABW6LBS5</accession>
<comment type="caution">
    <text evidence="1">The sequence shown here is derived from an EMBL/GenBank/DDBJ whole genome shotgun (WGS) entry which is preliminary data.</text>
</comment>
<dbReference type="EMBL" id="JBIAFP010000005">
    <property type="protein sequence ID" value="MFE9224902.1"/>
    <property type="molecule type" value="Genomic_DNA"/>
</dbReference>
<evidence type="ECO:0000313" key="1">
    <source>
        <dbReference type="EMBL" id="MFE9224902.1"/>
    </source>
</evidence>
<name>A0ABW6LBS5_9ACTN</name>
<protein>
    <submittedName>
        <fullName evidence="1">Uncharacterized protein</fullName>
    </submittedName>
</protein>
<sequence length="101" mass="9371">MGGEVCFWVCLGGGYSQDDCGNSGPFLKIGVGLPGVGGGVEGSTGGADSEPSAYGNCAAGYGSVGGQIGGSPGGAPTASVGGGLGTYASTPTCSGGLQIQF</sequence>
<gene>
    <name evidence="1" type="ORF">ACFYM3_09755</name>
</gene>